<evidence type="ECO:0000313" key="2">
    <source>
        <dbReference type="Proteomes" id="UP001314170"/>
    </source>
</evidence>
<protein>
    <submittedName>
        <fullName evidence="1">Uncharacterized protein</fullName>
    </submittedName>
</protein>
<evidence type="ECO:0000313" key="1">
    <source>
        <dbReference type="EMBL" id="CAK7352850.1"/>
    </source>
</evidence>
<reference evidence="1 2" key="1">
    <citation type="submission" date="2024-01" db="EMBL/GenBank/DDBJ databases">
        <authorList>
            <person name="Waweru B."/>
        </authorList>
    </citation>
    <scope>NUCLEOTIDE SEQUENCE [LARGE SCALE GENOMIC DNA]</scope>
</reference>
<dbReference type="EMBL" id="CAWUPB010001194">
    <property type="protein sequence ID" value="CAK7352850.1"/>
    <property type="molecule type" value="Genomic_DNA"/>
</dbReference>
<gene>
    <name evidence="1" type="ORF">DCAF_LOCUS24432</name>
</gene>
<comment type="caution">
    <text evidence="1">The sequence shown here is derived from an EMBL/GenBank/DDBJ whole genome shotgun (WGS) entry which is preliminary data.</text>
</comment>
<proteinExistence type="predicted"/>
<dbReference type="AlphaFoldDB" id="A0AAV1SN62"/>
<accession>A0AAV1SN62</accession>
<dbReference type="Proteomes" id="UP001314170">
    <property type="component" value="Unassembled WGS sequence"/>
</dbReference>
<keyword evidence="2" id="KW-1185">Reference proteome</keyword>
<organism evidence="1 2">
    <name type="scientific">Dovyalis caffra</name>
    <dbReference type="NCBI Taxonomy" id="77055"/>
    <lineage>
        <taxon>Eukaryota</taxon>
        <taxon>Viridiplantae</taxon>
        <taxon>Streptophyta</taxon>
        <taxon>Embryophyta</taxon>
        <taxon>Tracheophyta</taxon>
        <taxon>Spermatophyta</taxon>
        <taxon>Magnoliopsida</taxon>
        <taxon>eudicotyledons</taxon>
        <taxon>Gunneridae</taxon>
        <taxon>Pentapetalae</taxon>
        <taxon>rosids</taxon>
        <taxon>fabids</taxon>
        <taxon>Malpighiales</taxon>
        <taxon>Salicaceae</taxon>
        <taxon>Flacourtieae</taxon>
        <taxon>Dovyalis</taxon>
    </lineage>
</organism>
<sequence>MRSSMGLKRTVKEILETRQTRDFSRAGLKLLRSQESAKAELIQFLAKLKSVVAPKRAIGFQNSVINSLMHNALTKMVVTLPPASPQALHCSQTRPLNGSSIGRDHEPFRLQRLEKNKSNGVLTIL</sequence>
<name>A0AAV1SN62_9ROSI</name>